<reference evidence="6" key="1">
    <citation type="journal article" date="2021" name="PeerJ">
        <title>Extensive microbial diversity within the chicken gut microbiome revealed by metagenomics and culture.</title>
        <authorList>
            <person name="Gilroy R."/>
            <person name="Ravi A."/>
            <person name="Getino M."/>
            <person name="Pursley I."/>
            <person name="Horton D.L."/>
            <person name="Alikhan N.F."/>
            <person name="Baker D."/>
            <person name="Gharbi K."/>
            <person name="Hall N."/>
            <person name="Watson M."/>
            <person name="Adriaenssens E.M."/>
            <person name="Foster-Nyarko E."/>
            <person name="Jarju S."/>
            <person name="Secka A."/>
            <person name="Antonio M."/>
            <person name="Oren A."/>
            <person name="Chaudhuri R.R."/>
            <person name="La Ragione R."/>
            <person name="Hildebrand F."/>
            <person name="Pallen M.J."/>
        </authorList>
    </citation>
    <scope>NUCLEOTIDE SEQUENCE</scope>
    <source>
        <strain evidence="6">Gambia15-2214</strain>
    </source>
</reference>
<dbReference type="InterPro" id="IPR014746">
    <property type="entry name" value="Gln_synth/guanido_kin_cat_dom"/>
</dbReference>
<dbReference type="Gene3D" id="3.30.590.10">
    <property type="entry name" value="Glutamine synthetase/guanido kinase, catalytic domain"/>
    <property type="match status" value="1"/>
</dbReference>
<dbReference type="Pfam" id="PF03951">
    <property type="entry name" value="Gln-synt_N"/>
    <property type="match status" value="1"/>
</dbReference>
<dbReference type="InterPro" id="IPR036651">
    <property type="entry name" value="Gln_synt_N_sf"/>
</dbReference>
<organism evidence="6 7">
    <name type="scientific">Candidatus Treponema excrementipullorum</name>
    <dbReference type="NCBI Taxonomy" id="2838768"/>
    <lineage>
        <taxon>Bacteria</taxon>
        <taxon>Pseudomonadati</taxon>
        <taxon>Spirochaetota</taxon>
        <taxon>Spirochaetia</taxon>
        <taxon>Spirochaetales</taxon>
        <taxon>Treponemataceae</taxon>
        <taxon>Treponema</taxon>
    </lineage>
</organism>
<protein>
    <submittedName>
        <fullName evidence="6">Glutamine synthetase family protein</fullName>
    </submittedName>
</protein>
<dbReference type="SMART" id="SM01230">
    <property type="entry name" value="Gln-synt_C"/>
    <property type="match status" value="1"/>
</dbReference>
<accession>A0A9E2NYN6</accession>
<evidence type="ECO:0000313" key="6">
    <source>
        <dbReference type="EMBL" id="MBU3849229.1"/>
    </source>
</evidence>
<dbReference type="SUPFAM" id="SSF55931">
    <property type="entry name" value="Glutamine synthetase/guanido kinase"/>
    <property type="match status" value="1"/>
</dbReference>
<dbReference type="Pfam" id="PF00120">
    <property type="entry name" value="Gln-synt_C"/>
    <property type="match status" value="1"/>
</dbReference>
<dbReference type="Gene3D" id="3.10.20.70">
    <property type="entry name" value="Glutamine synthetase, N-terminal domain"/>
    <property type="match status" value="1"/>
</dbReference>
<dbReference type="InterPro" id="IPR008147">
    <property type="entry name" value="Gln_synt_N"/>
</dbReference>
<evidence type="ECO:0000313" key="7">
    <source>
        <dbReference type="Proteomes" id="UP000823914"/>
    </source>
</evidence>
<feature type="domain" description="GS beta-grasp" evidence="4">
    <location>
        <begin position="16"/>
        <end position="101"/>
    </location>
</feature>
<feature type="domain" description="GS catalytic" evidence="5">
    <location>
        <begin position="108"/>
        <end position="422"/>
    </location>
</feature>
<dbReference type="PROSITE" id="PS51986">
    <property type="entry name" value="GS_BETA_GRASP"/>
    <property type="match status" value="1"/>
</dbReference>
<proteinExistence type="inferred from homology"/>
<dbReference type="InterPro" id="IPR008146">
    <property type="entry name" value="Gln_synth_cat_dom"/>
</dbReference>
<evidence type="ECO:0000256" key="3">
    <source>
        <dbReference type="RuleBase" id="RU000384"/>
    </source>
</evidence>
<dbReference type="EMBL" id="JAHLFV010000035">
    <property type="protein sequence ID" value="MBU3849229.1"/>
    <property type="molecule type" value="Genomic_DNA"/>
</dbReference>
<dbReference type="PANTHER" id="PTHR43407:SF1">
    <property type="entry name" value="LENGSIN"/>
    <property type="match status" value="1"/>
</dbReference>
<dbReference type="PANTHER" id="PTHR43407">
    <property type="entry name" value="GLUTAMINE SYNTHETASE"/>
    <property type="match status" value="1"/>
</dbReference>
<dbReference type="AlphaFoldDB" id="A0A9E2NYN6"/>
<dbReference type="PROSITE" id="PS51987">
    <property type="entry name" value="GS_CATALYTIC"/>
    <property type="match status" value="1"/>
</dbReference>
<evidence type="ECO:0000259" key="4">
    <source>
        <dbReference type="PROSITE" id="PS51986"/>
    </source>
</evidence>
<reference evidence="6" key="2">
    <citation type="submission" date="2021-04" db="EMBL/GenBank/DDBJ databases">
        <authorList>
            <person name="Gilroy R."/>
        </authorList>
    </citation>
    <scope>NUCLEOTIDE SEQUENCE</scope>
    <source>
        <strain evidence="6">Gambia15-2214</strain>
    </source>
</reference>
<comment type="similarity">
    <text evidence="1 2 3">Belongs to the glutamine synthetase family.</text>
</comment>
<evidence type="ECO:0000256" key="2">
    <source>
        <dbReference type="PROSITE-ProRule" id="PRU01330"/>
    </source>
</evidence>
<dbReference type="SUPFAM" id="SSF54368">
    <property type="entry name" value="Glutamine synthetase, N-terminal domain"/>
    <property type="match status" value="1"/>
</dbReference>
<gene>
    <name evidence="6" type="ORF">IAA16_01535</name>
</gene>
<comment type="caution">
    <text evidence="6">The sequence shown here is derived from an EMBL/GenBank/DDBJ whole genome shotgun (WGS) entry which is preliminary data.</text>
</comment>
<dbReference type="GO" id="GO:0005737">
    <property type="term" value="C:cytoplasm"/>
    <property type="evidence" value="ECO:0007669"/>
    <property type="project" value="TreeGrafter"/>
</dbReference>
<dbReference type="GO" id="GO:0004356">
    <property type="term" value="F:glutamine synthetase activity"/>
    <property type="evidence" value="ECO:0007669"/>
    <property type="project" value="InterPro"/>
</dbReference>
<name>A0A9E2NYN6_9SPIR</name>
<sequence length="422" mass="47454">MYTETEQEVLQYVNENDVKFIKLFFTDIFGILRSISIMPDFLEQAFSQGVPFNASAIKGFLQTTSSDLFLKPDPKTLAVLPWRPQQGRVVRLYCDIVYPDGTPFEGDTRHVLKQCVEEIKSSGYGCYIRTKCEFYLFEQDENGYPTKIPHDQAGYCALAPEDRGENVRRDICLTLEQLGLHPEISYHEKGPGQHEIDFKYGKAFEAADDMSSFKNTVQTIASRNGLVASFCPKPLPNFSGSGFHINIALTKDGKSLFDSTGTNTKTKAFIAGILQYIREITAFLNPLRCSYSRFGTFEAPRLLTWSSQNHSQLIRIPSTPGEFQHIEIRSPDPSCNHYLAFTLLLRAGMEGIRQNLPLDLPLEASDWEKDTVPAEKKLPSSLVEALRLAADSPFVASILPRSIVQAYVEAKTSHEDSYFGIV</sequence>
<dbReference type="GO" id="GO:0006542">
    <property type="term" value="P:glutamine biosynthetic process"/>
    <property type="evidence" value="ECO:0007669"/>
    <property type="project" value="InterPro"/>
</dbReference>
<dbReference type="Proteomes" id="UP000823914">
    <property type="component" value="Unassembled WGS sequence"/>
</dbReference>
<dbReference type="GO" id="GO:0016020">
    <property type="term" value="C:membrane"/>
    <property type="evidence" value="ECO:0007669"/>
    <property type="project" value="TreeGrafter"/>
</dbReference>
<evidence type="ECO:0000256" key="1">
    <source>
        <dbReference type="ARBA" id="ARBA00009897"/>
    </source>
</evidence>
<evidence type="ECO:0000259" key="5">
    <source>
        <dbReference type="PROSITE" id="PS51987"/>
    </source>
</evidence>